<gene>
    <name evidence="2" type="ORF">CTRI78_v003866</name>
</gene>
<feature type="region of interest" description="Disordered" evidence="1">
    <location>
        <begin position="1"/>
        <end position="22"/>
    </location>
</feature>
<protein>
    <submittedName>
        <fullName evidence="2">Uncharacterized protein</fullName>
    </submittedName>
</protein>
<organism evidence="2 3">
    <name type="scientific">Colletotrichum trifolii</name>
    <dbReference type="NCBI Taxonomy" id="5466"/>
    <lineage>
        <taxon>Eukaryota</taxon>
        <taxon>Fungi</taxon>
        <taxon>Dikarya</taxon>
        <taxon>Ascomycota</taxon>
        <taxon>Pezizomycotina</taxon>
        <taxon>Sordariomycetes</taxon>
        <taxon>Hypocreomycetidae</taxon>
        <taxon>Glomerellales</taxon>
        <taxon>Glomerellaceae</taxon>
        <taxon>Colletotrichum</taxon>
        <taxon>Colletotrichum orbiculare species complex</taxon>
    </lineage>
</organism>
<evidence type="ECO:0000256" key="1">
    <source>
        <dbReference type="SAM" id="MobiDB-lite"/>
    </source>
</evidence>
<dbReference type="EMBL" id="RYZW01000025">
    <property type="protein sequence ID" value="TDZ62082.1"/>
    <property type="molecule type" value="Genomic_DNA"/>
</dbReference>
<accession>A0A4R8RIJ1</accession>
<dbReference type="Proteomes" id="UP000295703">
    <property type="component" value="Unassembled WGS sequence"/>
</dbReference>
<name>A0A4R8RIJ1_COLTR</name>
<dbReference type="AlphaFoldDB" id="A0A4R8RIJ1"/>
<comment type="caution">
    <text evidence="2">The sequence shown here is derived from an EMBL/GenBank/DDBJ whole genome shotgun (WGS) entry which is preliminary data.</text>
</comment>
<proteinExistence type="predicted"/>
<evidence type="ECO:0000313" key="2">
    <source>
        <dbReference type="EMBL" id="TDZ62082.1"/>
    </source>
</evidence>
<reference evidence="2 3" key="1">
    <citation type="submission" date="2018-12" db="EMBL/GenBank/DDBJ databases">
        <title>Genome sequence and assembly of Colletotrichum trifolii.</title>
        <authorList>
            <person name="Gan P."/>
            <person name="Shirasu K."/>
        </authorList>
    </citation>
    <scope>NUCLEOTIDE SEQUENCE [LARGE SCALE GENOMIC DNA]</scope>
    <source>
        <strain evidence="2 3">543-2</strain>
    </source>
</reference>
<keyword evidence="3" id="KW-1185">Reference proteome</keyword>
<sequence>MESECIRPAISHTSPRPHARRSRRFRDFQAHCQLKRSSVVCLAPLPVRLGLRRDRFPVHFHPDCWGRLDRCQRRGWRERDDGQGWREARYRRRGFPGR</sequence>
<evidence type="ECO:0000313" key="3">
    <source>
        <dbReference type="Proteomes" id="UP000295703"/>
    </source>
</evidence>